<dbReference type="GeneID" id="300575011"/>
<dbReference type="Proteomes" id="UP001642720">
    <property type="component" value="Unassembled WGS sequence"/>
</dbReference>
<comment type="caution">
    <text evidence="2">The sequence shown here is derived from an EMBL/GenBank/DDBJ whole genome shotgun (WGS) entry which is preliminary data.</text>
</comment>
<evidence type="ECO:0008006" key="4">
    <source>
        <dbReference type="Google" id="ProtNLM"/>
    </source>
</evidence>
<proteinExistence type="predicted"/>
<keyword evidence="1" id="KW-0472">Membrane</keyword>
<protein>
    <recommendedName>
        <fullName evidence="4">Secreted protein</fullName>
    </recommendedName>
</protein>
<evidence type="ECO:0000256" key="1">
    <source>
        <dbReference type="SAM" id="Phobius"/>
    </source>
</evidence>
<evidence type="ECO:0000313" key="2">
    <source>
        <dbReference type="EMBL" id="TFB04959.1"/>
    </source>
</evidence>
<organism evidence="2 3">
    <name type="scientific">Trichoderma ghanense</name>
    <dbReference type="NCBI Taxonomy" id="65468"/>
    <lineage>
        <taxon>Eukaryota</taxon>
        <taxon>Fungi</taxon>
        <taxon>Dikarya</taxon>
        <taxon>Ascomycota</taxon>
        <taxon>Pezizomycotina</taxon>
        <taxon>Sordariomycetes</taxon>
        <taxon>Hypocreomycetidae</taxon>
        <taxon>Hypocreales</taxon>
        <taxon>Hypocreaceae</taxon>
        <taxon>Trichoderma</taxon>
    </lineage>
</organism>
<accession>A0ABY2H9I6</accession>
<gene>
    <name evidence="2" type="ORF">CCMA1212_003207</name>
</gene>
<dbReference type="EMBL" id="PPTA01000003">
    <property type="protein sequence ID" value="TFB04959.1"/>
    <property type="molecule type" value="Genomic_DNA"/>
</dbReference>
<sequence length="397" mass="43877">MLLILKAVRIVALELFLVLELRVVVAIVAVLLVCMRIGHIGILPCLSPNLRVWPFVVAVNIADARVGRLAPALSARHAPHSAPRQCRLGRFQRPSDRLLRLTKDVGPSDSSLADPRRRLRLLAFQRCRGAREVVVSAWGIQDVAEGTGWLRFSLSLSMGRSLQLGRNLLGLVALLNDLARLLTWQRGSYVDINLGIAVVDQIIDARNLHQISIELLQFDGLLHADECWNVGLVASSPFGDPLADNLKLLGRQRLECIVCRMRDVVSISQQLQIDKVIEICALFPKPAKQLLQVGLVGHDHKQIGHEPHVLLGKDMVAAWALGIAFPHIHHHGLGEHVLSKDRKSGLRGHLVAHLRPVALVKQDLGVACNDPVLPVRLVLLLELHKRGDNVFFPVFGL</sequence>
<keyword evidence="3" id="KW-1185">Reference proteome</keyword>
<dbReference type="RefSeq" id="XP_073561160.1">
    <property type="nucleotide sequence ID" value="XM_073700561.1"/>
</dbReference>
<evidence type="ECO:0000313" key="3">
    <source>
        <dbReference type="Proteomes" id="UP001642720"/>
    </source>
</evidence>
<keyword evidence="1" id="KW-0812">Transmembrane</keyword>
<keyword evidence="1" id="KW-1133">Transmembrane helix</keyword>
<feature type="transmembrane region" description="Helical" evidence="1">
    <location>
        <begin position="12"/>
        <end position="38"/>
    </location>
</feature>
<reference evidence="2 3" key="1">
    <citation type="submission" date="2018-01" db="EMBL/GenBank/DDBJ databases">
        <title>Genome characterization of the sugarcane-associated fungus Trichoderma ghanense CCMA-1212 and their application in lignocelulose bioconversion.</title>
        <authorList>
            <person name="Steindorff A.S."/>
            <person name="Mendes T.D."/>
            <person name="Vilela E.S.D."/>
            <person name="Rodrigues D.S."/>
            <person name="Formighieri E.F."/>
            <person name="Melo I.S."/>
            <person name="Favaro L.C.L."/>
        </authorList>
    </citation>
    <scope>NUCLEOTIDE SEQUENCE [LARGE SCALE GENOMIC DNA]</scope>
    <source>
        <strain evidence="2 3">CCMA-1212</strain>
    </source>
</reference>
<name>A0ABY2H9I6_9HYPO</name>